<gene>
    <name evidence="2" type="ORF">B0H63DRAFT_273915</name>
</gene>
<reference evidence="2" key="2">
    <citation type="submission" date="2023-06" db="EMBL/GenBank/DDBJ databases">
        <authorList>
            <consortium name="Lawrence Berkeley National Laboratory"/>
            <person name="Haridas S."/>
            <person name="Hensen N."/>
            <person name="Bonometti L."/>
            <person name="Westerberg I."/>
            <person name="Brannstrom I.O."/>
            <person name="Guillou S."/>
            <person name="Cros-Aarteil S."/>
            <person name="Calhoun S."/>
            <person name="Kuo A."/>
            <person name="Mondo S."/>
            <person name="Pangilinan J."/>
            <person name="Riley R."/>
            <person name="LaButti K."/>
            <person name="Andreopoulos B."/>
            <person name="Lipzen A."/>
            <person name="Chen C."/>
            <person name="Yanf M."/>
            <person name="Daum C."/>
            <person name="Ng V."/>
            <person name="Clum A."/>
            <person name="Steindorff A."/>
            <person name="Ohm R."/>
            <person name="Martin F."/>
            <person name="Silar P."/>
            <person name="Natvig D."/>
            <person name="Lalanne C."/>
            <person name="Gautier V."/>
            <person name="Ament-velasquez S.L."/>
            <person name="Kruys A."/>
            <person name="Hutchinson M.I."/>
            <person name="Powell A.J."/>
            <person name="Barry K."/>
            <person name="Miller A.N."/>
            <person name="Grigoriev I.V."/>
            <person name="Debuchy R."/>
            <person name="Gladieux P."/>
            <person name="Thoren M.H."/>
            <person name="Johannesson H."/>
        </authorList>
    </citation>
    <scope>NUCLEOTIDE SEQUENCE</scope>
    <source>
        <strain evidence="2">CBS 232.78</strain>
    </source>
</reference>
<dbReference type="AlphaFoldDB" id="A0AAE0KFY6"/>
<feature type="compositionally biased region" description="Basic and acidic residues" evidence="1">
    <location>
        <begin position="17"/>
        <end position="36"/>
    </location>
</feature>
<evidence type="ECO:0000313" key="3">
    <source>
        <dbReference type="Proteomes" id="UP001285441"/>
    </source>
</evidence>
<proteinExistence type="predicted"/>
<sequence>MSTPKLESQTRALAENKPNDVTEAEAERAVSDHGSESGELIESPGDASANSPKPASSVENANDETSEAANHERRTSQSELADAATGEAVTGTDAINPPLPNEPAAQSQDDGWEAHFIQLDGLYWFYNRFTGVWQKDNPRVPPTVTTSAVIPGPVVPDDVERTALSNPESIAGGYNPAIHGDYDENAWYAQNTRTAGAQEAAGLTGSVQHQIPSIPVAGTADFAEAAAGALTSAGYFNRITGQWQTADQGPERHSDEAKSKRQLNTFFDVDAAANQHDGRSLKAERAGKKPTKAELKAFKEKRKAKKEEKRRAWLRD</sequence>
<evidence type="ECO:0000313" key="2">
    <source>
        <dbReference type="EMBL" id="KAK3375271.1"/>
    </source>
</evidence>
<protein>
    <recommendedName>
        <fullName evidence="4">WW domain-containing protein</fullName>
    </recommendedName>
</protein>
<dbReference type="EMBL" id="JAULSW010000007">
    <property type="protein sequence ID" value="KAK3375271.1"/>
    <property type="molecule type" value="Genomic_DNA"/>
</dbReference>
<reference evidence="2" key="1">
    <citation type="journal article" date="2023" name="Mol. Phylogenet. Evol.">
        <title>Genome-scale phylogeny and comparative genomics of the fungal order Sordariales.</title>
        <authorList>
            <person name="Hensen N."/>
            <person name="Bonometti L."/>
            <person name="Westerberg I."/>
            <person name="Brannstrom I.O."/>
            <person name="Guillou S."/>
            <person name="Cros-Aarteil S."/>
            <person name="Calhoun S."/>
            <person name="Haridas S."/>
            <person name="Kuo A."/>
            <person name="Mondo S."/>
            <person name="Pangilinan J."/>
            <person name="Riley R."/>
            <person name="LaButti K."/>
            <person name="Andreopoulos B."/>
            <person name="Lipzen A."/>
            <person name="Chen C."/>
            <person name="Yan M."/>
            <person name="Daum C."/>
            <person name="Ng V."/>
            <person name="Clum A."/>
            <person name="Steindorff A."/>
            <person name="Ohm R.A."/>
            <person name="Martin F."/>
            <person name="Silar P."/>
            <person name="Natvig D.O."/>
            <person name="Lalanne C."/>
            <person name="Gautier V."/>
            <person name="Ament-Velasquez S.L."/>
            <person name="Kruys A."/>
            <person name="Hutchinson M.I."/>
            <person name="Powell A.J."/>
            <person name="Barry K."/>
            <person name="Miller A.N."/>
            <person name="Grigoriev I.V."/>
            <person name="Debuchy R."/>
            <person name="Gladieux P."/>
            <person name="Hiltunen Thoren M."/>
            <person name="Johannesson H."/>
        </authorList>
    </citation>
    <scope>NUCLEOTIDE SEQUENCE</scope>
    <source>
        <strain evidence="2">CBS 232.78</strain>
    </source>
</reference>
<dbReference type="Proteomes" id="UP001285441">
    <property type="component" value="Unassembled WGS sequence"/>
</dbReference>
<name>A0AAE0KFY6_9PEZI</name>
<feature type="compositionally biased region" description="Basic and acidic residues" evidence="1">
    <location>
        <begin position="276"/>
        <end position="298"/>
    </location>
</feature>
<feature type="compositionally biased region" description="Polar residues" evidence="1">
    <location>
        <begin position="48"/>
        <end position="60"/>
    </location>
</feature>
<feature type="region of interest" description="Disordered" evidence="1">
    <location>
        <begin position="1"/>
        <end position="108"/>
    </location>
</feature>
<feature type="compositionally biased region" description="Basic and acidic residues" evidence="1">
    <location>
        <begin position="305"/>
        <end position="316"/>
    </location>
</feature>
<feature type="compositionally biased region" description="Polar residues" evidence="1">
    <location>
        <begin position="1"/>
        <end position="11"/>
    </location>
</feature>
<evidence type="ECO:0008006" key="4">
    <source>
        <dbReference type="Google" id="ProtNLM"/>
    </source>
</evidence>
<evidence type="ECO:0000256" key="1">
    <source>
        <dbReference type="SAM" id="MobiDB-lite"/>
    </source>
</evidence>
<accession>A0AAE0KFY6</accession>
<comment type="caution">
    <text evidence="2">The sequence shown here is derived from an EMBL/GenBank/DDBJ whole genome shotgun (WGS) entry which is preliminary data.</text>
</comment>
<keyword evidence="3" id="KW-1185">Reference proteome</keyword>
<organism evidence="2 3">
    <name type="scientific">Podospora didyma</name>
    <dbReference type="NCBI Taxonomy" id="330526"/>
    <lineage>
        <taxon>Eukaryota</taxon>
        <taxon>Fungi</taxon>
        <taxon>Dikarya</taxon>
        <taxon>Ascomycota</taxon>
        <taxon>Pezizomycotina</taxon>
        <taxon>Sordariomycetes</taxon>
        <taxon>Sordariomycetidae</taxon>
        <taxon>Sordariales</taxon>
        <taxon>Podosporaceae</taxon>
        <taxon>Podospora</taxon>
    </lineage>
</organism>
<feature type="region of interest" description="Disordered" evidence="1">
    <location>
        <begin position="271"/>
        <end position="316"/>
    </location>
</feature>